<dbReference type="Proteomes" id="UP000019149">
    <property type="component" value="Unassembled WGS sequence"/>
</dbReference>
<proteinExistence type="predicted"/>
<dbReference type="PANTHER" id="PTHR12587:SF14">
    <property type="entry name" value="AT31531P"/>
    <property type="match status" value="1"/>
</dbReference>
<dbReference type="InterPro" id="IPR029515">
    <property type="entry name" value="Liprin"/>
</dbReference>
<sequence>MVLVVAMAEKKHRLTIPGLESRSVETTSPEETPDPRQLTHNTRHDGNTRNRIPAWHFTSSGFRRFHYSSAFGRRQWFLPLHSLIKTQQFVLSCRGKSWISFLFLPPPSLPAWLDDIGLPMYKPRFEAELIDAYLLHELTLSELQTLGVNSELHMVSLRRGLQLMRQLNFDLTRLCRCPISTSCSALPRSCNNGTTDDLSQRSLEVPAFMMESAHSTPALRLAQPPTLKSPLSAPRENTLSQDPTSTCRSPSLSSSLPPPSSLALWTLHRVEAWLCEIELLEYASGLRSSGLHGALLLYEDRFTVETLAALLDIGPERTLLRRHLSAEFANLLDSSLCHRKQCSTDDMTTTVPALNPSTKLKVNWLELLPSFAIRHMNMKIALLQGTERNGEDYGLTPAIKPEIIQPRRPHLHCGVVRDAFGG</sequence>
<dbReference type="GO" id="GO:0048786">
    <property type="term" value="C:presynaptic active zone"/>
    <property type="evidence" value="ECO:0007669"/>
    <property type="project" value="TreeGrafter"/>
</dbReference>
<reference evidence="5 6" key="1">
    <citation type="journal article" date="2013" name="Nat. Genet.">
        <title>The genome of the hydatid tapeworm Echinococcus granulosus.</title>
        <authorList>
            <person name="Zheng H."/>
            <person name="Zhang W."/>
            <person name="Zhang L."/>
            <person name="Zhang Z."/>
            <person name="Li J."/>
            <person name="Lu G."/>
            <person name="Zhu Y."/>
            <person name="Wang Y."/>
            <person name="Huang Y."/>
            <person name="Liu J."/>
            <person name="Kang H."/>
            <person name="Chen J."/>
            <person name="Wang L."/>
            <person name="Chen A."/>
            <person name="Yu S."/>
            <person name="Gao Z."/>
            <person name="Jin L."/>
            <person name="Gu W."/>
            <person name="Wang Z."/>
            <person name="Zhao L."/>
            <person name="Shi B."/>
            <person name="Wen H."/>
            <person name="Lin R."/>
            <person name="Jones M.K."/>
            <person name="Brejova B."/>
            <person name="Vinar T."/>
            <person name="Zhao G."/>
            <person name="McManus D.P."/>
            <person name="Chen Z."/>
            <person name="Zhou Y."/>
            <person name="Wang S."/>
        </authorList>
    </citation>
    <scope>NUCLEOTIDE SEQUENCE [LARGE SCALE GENOMIC DNA]</scope>
</reference>
<dbReference type="CTD" id="36338276"/>
<dbReference type="OrthoDB" id="6516566at2759"/>
<keyword evidence="1" id="KW-0677">Repeat</keyword>
<evidence type="ECO:0000256" key="3">
    <source>
        <dbReference type="SAM" id="MobiDB-lite"/>
    </source>
</evidence>
<protein>
    <submittedName>
        <fullName evidence="5">Liprin-beta-1</fullName>
    </submittedName>
</protein>
<feature type="region of interest" description="Disordered" evidence="3">
    <location>
        <begin position="17"/>
        <end position="45"/>
    </location>
</feature>
<feature type="region of interest" description="Disordered" evidence="3">
    <location>
        <begin position="216"/>
        <end position="257"/>
    </location>
</feature>
<name>W6V7J4_ECHGR</name>
<dbReference type="KEGG" id="egl:EGR_02561"/>
<evidence type="ECO:0000313" key="6">
    <source>
        <dbReference type="Proteomes" id="UP000019149"/>
    </source>
</evidence>
<feature type="domain" description="SAM" evidence="4">
    <location>
        <begin position="104"/>
        <end position="167"/>
    </location>
</feature>
<evidence type="ECO:0000313" key="5">
    <source>
        <dbReference type="EMBL" id="EUB62429.1"/>
    </source>
</evidence>
<comment type="caution">
    <text evidence="5">The sequence shown here is derived from an EMBL/GenBank/DDBJ whole genome shotgun (WGS) entry which is preliminary data.</text>
</comment>
<gene>
    <name evidence="5" type="ORF">EGR_02561</name>
</gene>
<dbReference type="Pfam" id="PF00536">
    <property type="entry name" value="SAM_1"/>
    <property type="match status" value="1"/>
</dbReference>
<feature type="compositionally biased region" description="Polar residues" evidence="3">
    <location>
        <begin position="235"/>
        <end position="248"/>
    </location>
</feature>
<dbReference type="PROSITE" id="PS50105">
    <property type="entry name" value="SAM_DOMAIN"/>
    <property type="match status" value="2"/>
</dbReference>
<dbReference type="SUPFAM" id="SSF47769">
    <property type="entry name" value="SAM/Pointed domain"/>
    <property type="match status" value="2"/>
</dbReference>
<dbReference type="SMART" id="SM00454">
    <property type="entry name" value="SAM"/>
    <property type="match status" value="2"/>
</dbReference>
<organism evidence="5 6">
    <name type="scientific">Echinococcus granulosus</name>
    <name type="common">Hydatid tapeworm</name>
    <dbReference type="NCBI Taxonomy" id="6210"/>
    <lineage>
        <taxon>Eukaryota</taxon>
        <taxon>Metazoa</taxon>
        <taxon>Spiralia</taxon>
        <taxon>Lophotrochozoa</taxon>
        <taxon>Platyhelminthes</taxon>
        <taxon>Cestoda</taxon>
        <taxon>Eucestoda</taxon>
        <taxon>Cyclophyllidea</taxon>
        <taxon>Taeniidae</taxon>
        <taxon>Echinococcus</taxon>
        <taxon>Echinococcus granulosus group</taxon>
    </lineage>
</organism>
<dbReference type="InterPro" id="IPR013761">
    <property type="entry name" value="SAM/pointed_sf"/>
</dbReference>
<feature type="domain" description="SAM" evidence="4">
    <location>
        <begin position="265"/>
        <end position="334"/>
    </location>
</feature>
<dbReference type="GO" id="GO:0007528">
    <property type="term" value="P:neuromuscular junction development"/>
    <property type="evidence" value="ECO:0007669"/>
    <property type="project" value="TreeGrafter"/>
</dbReference>
<dbReference type="Pfam" id="PF07647">
    <property type="entry name" value="SAM_2"/>
    <property type="match status" value="1"/>
</dbReference>
<keyword evidence="2" id="KW-0175">Coiled coil</keyword>
<dbReference type="Gene3D" id="1.10.150.50">
    <property type="entry name" value="Transcription Factor, Ets-1"/>
    <property type="match status" value="2"/>
</dbReference>
<dbReference type="EMBL" id="APAU02000012">
    <property type="protein sequence ID" value="EUB62429.1"/>
    <property type="molecule type" value="Genomic_DNA"/>
</dbReference>
<keyword evidence="6" id="KW-1185">Reference proteome</keyword>
<evidence type="ECO:0000259" key="4">
    <source>
        <dbReference type="PROSITE" id="PS50105"/>
    </source>
</evidence>
<dbReference type="GeneID" id="36338276"/>
<dbReference type="STRING" id="6210.W6V7J4"/>
<accession>W6V7J4</accession>
<evidence type="ECO:0000256" key="2">
    <source>
        <dbReference type="ARBA" id="ARBA00023054"/>
    </source>
</evidence>
<evidence type="ECO:0000256" key="1">
    <source>
        <dbReference type="ARBA" id="ARBA00022737"/>
    </source>
</evidence>
<dbReference type="PANTHER" id="PTHR12587">
    <property type="entry name" value="LAR INTERACTING PROTEIN LIP -RELATED PROTEIN"/>
    <property type="match status" value="1"/>
</dbReference>
<dbReference type="RefSeq" id="XP_024353625.1">
    <property type="nucleotide sequence ID" value="XM_024491810.1"/>
</dbReference>
<dbReference type="AlphaFoldDB" id="W6V7J4"/>
<dbReference type="InterPro" id="IPR001660">
    <property type="entry name" value="SAM"/>
</dbReference>